<dbReference type="GO" id="GO:0046983">
    <property type="term" value="F:protein dimerization activity"/>
    <property type="evidence" value="ECO:0007669"/>
    <property type="project" value="InterPro"/>
</dbReference>
<dbReference type="InterPro" id="IPR037208">
    <property type="entry name" value="Spo0E-like_sf"/>
</dbReference>
<organism evidence="1 2">
    <name type="scientific">Alicyclobacillus tolerans</name>
    <dbReference type="NCBI Taxonomy" id="90970"/>
    <lineage>
        <taxon>Bacteria</taxon>
        <taxon>Bacillati</taxon>
        <taxon>Bacillota</taxon>
        <taxon>Bacilli</taxon>
        <taxon>Bacillales</taxon>
        <taxon>Alicyclobacillaceae</taxon>
        <taxon>Alicyclobacillus</taxon>
    </lineage>
</organism>
<dbReference type="GO" id="GO:0043937">
    <property type="term" value="P:regulation of sporulation"/>
    <property type="evidence" value="ECO:0007669"/>
    <property type="project" value="InterPro"/>
</dbReference>
<dbReference type="SUPFAM" id="SSF140500">
    <property type="entry name" value="BAS1536-like"/>
    <property type="match status" value="1"/>
</dbReference>
<name>A0A1M6LPV4_9BACL</name>
<protein>
    <submittedName>
        <fullName evidence="1">Spo0E like sporulation regulatory protein</fullName>
    </submittedName>
</protein>
<dbReference type="InterPro" id="IPR036638">
    <property type="entry name" value="HLH_DNA-bd_sf"/>
</dbReference>
<dbReference type="Pfam" id="PF09388">
    <property type="entry name" value="SpoOE-like"/>
    <property type="match status" value="1"/>
</dbReference>
<dbReference type="RefSeq" id="WP_072872962.1">
    <property type="nucleotide sequence ID" value="NZ_FRAF01000003.1"/>
</dbReference>
<accession>A0A1M6LPV4</accession>
<dbReference type="OrthoDB" id="2376932at2"/>
<dbReference type="Gene3D" id="4.10.280.10">
    <property type="entry name" value="Helix-loop-helix DNA-binding domain"/>
    <property type="match status" value="1"/>
</dbReference>
<dbReference type="AlphaFoldDB" id="A0A1M6LPV4"/>
<evidence type="ECO:0000313" key="2">
    <source>
        <dbReference type="Proteomes" id="UP000184016"/>
    </source>
</evidence>
<dbReference type="InterPro" id="IPR018540">
    <property type="entry name" value="Spo0E-like"/>
</dbReference>
<keyword evidence="2" id="KW-1185">Reference proteome</keyword>
<proteinExistence type="predicted"/>
<gene>
    <name evidence="1" type="ORF">SAMN05443507_10343</name>
</gene>
<evidence type="ECO:0000313" key="1">
    <source>
        <dbReference type="EMBL" id="SHJ73223.1"/>
    </source>
</evidence>
<reference evidence="2" key="1">
    <citation type="submission" date="2016-11" db="EMBL/GenBank/DDBJ databases">
        <authorList>
            <person name="Varghese N."/>
            <person name="Submissions S."/>
        </authorList>
    </citation>
    <scope>NUCLEOTIDE SEQUENCE [LARGE SCALE GENOMIC DNA]</scope>
    <source>
        <strain evidence="2">USBA-503</strain>
    </source>
</reference>
<dbReference type="Proteomes" id="UP000184016">
    <property type="component" value="Unassembled WGS sequence"/>
</dbReference>
<dbReference type="EMBL" id="FRAF01000003">
    <property type="protein sequence ID" value="SHJ73223.1"/>
    <property type="molecule type" value="Genomic_DNA"/>
</dbReference>
<sequence length="72" mass="8040">MSGCIDIIEYLRNKMVHMAEARRDLGNPDVVRISQRLDLFIMQAQKKGMAGNGDGEQAQIVYDESSVELARG</sequence>